<accession>A0A7S0IYL7</accession>
<dbReference type="Gene3D" id="2.40.50.100">
    <property type="match status" value="1"/>
</dbReference>
<dbReference type="InterPro" id="IPR045257">
    <property type="entry name" value="E2/Pdx1"/>
</dbReference>
<protein>
    <recommendedName>
        <fullName evidence="1">Lipoyl-binding domain-containing protein</fullName>
    </recommendedName>
</protein>
<proteinExistence type="predicted"/>
<sequence>MALAMAARRWPRTMPFSQQIRHFPSGCAHANVSYKLMPMPRLSPSMSRGVLERWHLSAGDQISTYDLVCDVSTDELLDEPSSPTFVLEVESHEDGWLAKVLVAEGGAAAPDMPIAVICENEEDVHLFKDFSVLKGEQVPTGSFCWQAFLKKDTGD</sequence>
<dbReference type="GO" id="GO:0004742">
    <property type="term" value="F:dihydrolipoyllysine-residue acetyltransferase activity"/>
    <property type="evidence" value="ECO:0007669"/>
    <property type="project" value="TreeGrafter"/>
</dbReference>
<dbReference type="Pfam" id="PF00364">
    <property type="entry name" value="Biotin_lipoyl"/>
    <property type="match status" value="1"/>
</dbReference>
<feature type="domain" description="Lipoyl-binding" evidence="1">
    <location>
        <begin position="37"/>
        <end position="117"/>
    </location>
</feature>
<organism evidence="2">
    <name type="scientific">Calcidiscus leptoporus</name>
    <dbReference type="NCBI Taxonomy" id="127549"/>
    <lineage>
        <taxon>Eukaryota</taxon>
        <taxon>Haptista</taxon>
        <taxon>Haptophyta</taxon>
        <taxon>Prymnesiophyceae</taxon>
        <taxon>Coccolithales</taxon>
        <taxon>Calcidiscaceae</taxon>
        <taxon>Calcidiscus</taxon>
    </lineage>
</organism>
<dbReference type="PANTHER" id="PTHR23151:SF90">
    <property type="entry name" value="DIHYDROLIPOYLLYSINE-RESIDUE ACETYLTRANSFERASE COMPONENT OF PYRUVATE DEHYDROGENASE COMPLEX, MITOCHONDRIAL-RELATED"/>
    <property type="match status" value="1"/>
</dbReference>
<dbReference type="GO" id="GO:0045254">
    <property type="term" value="C:pyruvate dehydrogenase complex"/>
    <property type="evidence" value="ECO:0007669"/>
    <property type="project" value="InterPro"/>
</dbReference>
<reference evidence="2" key="1">
    <citation type="submission" date="2021-01" db="EMBL/GenBank/DDBJ databases">
        <authorList>
            <person name="Corre E."/>
            <person name="Pelletier E."/>
            <person name="Niang G."/>
            <person name="Scheremetjew M."/>
            <person name="Finn R."/>
            <person name="Kale V."/>
            <person name="Holt S."/>
            <person name="Cochrane G."/>
            <person name="Meng A."/>
            <person name="Brown T."/>
            <person name="Cohen L."/>
        </authorList>
    </citation>
    <scope>NUCLEOTIDE SEQUENCE</scope>
    <source>
        <strain evidence="2">RCC1130</strain>
    </source>
</reference>
<dbReference type="PANTHER" id="PTHR23151">
    <property type="entry name" value="DIHYDROLIPOAMIDE ACETYL/SUCCINYL-TRANSFERASE-RELATED"/>
    <property type="match status" value="1"/>
</dbReference>
<dbReference type="CDD" id="cd06849">
    <property type="entry name" value="lipoyl_domain"/>
    <property type="match status" value="1"/>
</dbReference>
<evidence type="ECO:0000313" key="2">
    <source>
        <dbReference type="EMBL" id="CAD8535253.1"/>
    </source>
</evidence>
<name>A0A7S0IYL7_9EUKA</name>
<dbReference type="AlphaFoldDB" id="A0A7S0IYL7"/>
<dbReference type="SUPFAM" id="SSF51230">
    <property type="entry name" value="Single hybrid motif"/>
    <property type="match status" value="1"/>
</dbReference>
<evidence type="ECO:0000259" key="1">
    <source>
        <dbReference type="Pfam" id="PF00364"/>
    </source>
</evidence>
<dbReference type="EMBL" id="HBER01020825">
    <property type="protein sequence ID" value="CAD8535253.1"/>
    <property type="molecule type" value="Transcribed_RNA"/>
</dbReference>
<dbReference type="GO" id="GO:0006086">
    <property type="term" value="P:pyruvate decarboxylation to acetyl-CoA"/>
    <property type="evidence" value="ECO:0007669"/>
    <property type="project" value="InterPro"/>
</dbReference>
<dbReference type="InterPro" id="IPR011053">
    <property type="entry name" value="Single_hybrid_motif"/>
</dbReference>
<dbReference type="InterPro" id="IPR000089">
    <property type="entry name" value="Biotin_lipoyl"/>
</dbReference>
<gene>
    <name evidence="2" type="ORF">CLEP1334_LOCUS10533</name>
</gene>